<proteinExistence type="predicted"/>
<evidence type="ECO:0000256" key="4">
    <source>
        <dbReference type="ARBA" id="ARBA00022989"/>
    </source>
</evidence>
<dbReference type="KEGG" id="cbot:ATE48_11710"/>
<feature type="transmembrane region" description="Helical" evidence="6">
    <location>
        <begin position="231"/>
        <end position="256"/>
    </location>
</feature>
<keyword evidence="9" id="KW-1185">Reference proteome</keyword>
<protein>
    <submittedName>
        <fullName evidence="8">MFS transporter</fullName>
    </submittedName>
</protein>
<dbReference type="GO" id="GO:0022857">
    <property type="term" value="F:transmembrane transporter activity"/>
    <property type="evidence" value="ECO:0007669"/>
    <property type="project" value="InterPro"/>
</dbReference>
<dbReference type="InterPro" id="IPR044770">
    <property type="entry name" value="MFS_spinster-like"/>
</dbReference>
<evidence type="ECO:0000256" key="5">
    <source>
        <dbReference type="ARBA" id="ARBA00023136"/>
    </source>
</evidence>
<keyword evidence="2" id="KW-0813">Transport</keyword>
<keyword evidence="4 6" id="KW-1133">Transmembrane helix</keyword>
<evidence type="ECO:0000313" key="8">
    <source>
        <dbReference type="EMBL" id="ANP46536.1"/>
    </source>
</evidence>
<feature type="transmembrane region" description="Helical" evidence="6">
    <location>
        <begin position="268"/>
        <end position="287"/>
    </location>
</feature>
<dbReference type="GO" id="GO:0016020">
    <property type="term" value="C:membrane"/>
    <property type="evidence" value="ECO:0007669"/>
    <property type="project" value="UniProtKB-SubCell"/>
</dbReference>
<dbReference type="Proteomes" id="UP000092498">
    <property type="component" value="Chromosome"/>
</dbReference>
<accession>A0A1B1AIZ0</accession>
<dbReference type="PANTHER" id="PTHR23505:SF79">
    <property type="entry name" value="PROTEIN SPINSTER"/>
    <property type="match status" value="1"/>
</dbReference>
<dbReference type="InterPro" id="IPR036259">
    <property type="entry name" value="MFS_trans_sf"/>
</dbReference>
<dbReference type="AlphaFoldDB" id="A0A1B1AIZ0"/>
<dbReference type="PROSITE" id="PS50850">
    <property type="entry name" value="MFS"/>
    <property type="match status" value="1"/>
</dbReference>
<dbReference type="STRING" id="1759059.ATE48_11710"/>
<feature type="transmembrane region" description="Helical" evidence="6">
    <location>
        <begin position="114"/>
        <end position="135"/>
    </location>
</feature>
<feature type="domain" description="Major facilitator superfamily (MFS) profile" evidence="7">
    <location>
        <begin position="22"/>
        <end position="424"/>
    </location>
</feature>
<dbReference type="Pfam" id="PF07690">
    <property type="entry name" value="MFS_1"/>
    <property type="match status" value="1"/>
</dbReference>
<dbReference type="SUPFAM" id="SSF103473">
    <property type="entry name" value="MFS general substrate transporter"/>
    <property type="match status" value="1"/>
</dbReference>
<keyword evidence="3 6" id="KW-0812">Transmembrane</keyword>
<evidence type="ECO:0000259" key="7">
    <source>
        <dbReference type="PROSITE" id="PS50850"/>
    </source>
</evidence>
<dbReference type="InterPro" id="IPR011701">
    <property type="entry name" value="MFS"/>
</dbReference>
<dbReference type="InterPro" id="IPR020846">
    <property type="entry name" value="MFS_dom"/>
</dbReference>
<dbReference type="Gene3D" id="1.20.1250.20">
    <property type="entry name" value="MFS general substrate transporter like domains"/>
    <property type="match status" value="2"/>
</dbReference>
<organism evidence="8 9">
    <name type="scientific">Candidatus Viadribacter manganicus</name>
    <dbReference type="NCBI Taxonomy" id="1759059"/>
    <lineage>
        <taxon>Bacteria</taxon>
        <taxon>Pseudomonadati</taxon>
        <taxon>Pseudomonadota</taxon>
        <taxon>Alphaproteobacteria</taxon>
        <taxon>Hyphomonadales</taxon>
        <taxon>Hyphomonadaceae</taxon>
        <taxon>Candidatus Viadribacter</taxon>
    </lineage>
</organism>
<dbReference type="RefSeq" id="WP_066771732.1">
    <property type="nucleotide sequence ID" value="NZ_CP013244.1"/>
</dbReference>
<keyword evidence="5 6" id="KW-0472">Membrane</keyword>
<feature type="transmembrane region" description="Helical" evidence="6">
    <location>
        <begin position="21"/>
        <end position="47"/>
    </location>
</feature>
<reference evidence="8 9" key="1">
    <citation type="submission" date="2015-11" db="EMBL/GenBank/DDBJ databases">
        <title>Whole-Genome Sequence of Candidatus Oderbacter manganicum from the National Park Lower Oder Valley, Germany.</title>
        <authorList>
            <person name="Braun B."/>
            <person name="Liere K."/>
            <person name="Szewzyk U."/>
        </authorList>
    </citation>
    <scope>NUCLEOTIDE SEQUENCE [LARGE SCALE GENOMIC DNA]</scope>
    <source>
        <strain evidence="8 9">OTSz_A_272</strain>
    </source>
</reference>
<evidence type="ECO:0000256" key="2">
    <source>
        <dbReference type="ARBA" id="ARBA00022448"/>
    </source>
</evidence>
<name>A0A1B1AIZ0_9PROT</name>
<evidence type="ECO:0000256" key="1">
    <source>
        <dbReference type="ARBA" id="ARBA00004141"/>
    </source>
</evidence>
<dbReference type="CDD" id="cd17328">
    <property type="entry name" value="MFS_spinster_like"/>
    <property type="match status" value="1"/>
</dbReference>
<feature type="transmembrane region" description="Helical" evidence="6">
    <location>
        <begin position="147"/>
        <end position="169"/>
    </location>
</feature>
<comment type="subcellular location">
    <subcellularLocation>
        <location evidence="1">Membrane</location>
        <topology evidence="1">Multi-pass membrane protein</topology>
    </subcellularLocation>
</comment>
<sequence length="429" mass="45965">MSDVTTQTADTSPAKDANRNLVLALLFIVYTFNFIDRQIIGILAAPIQAELGASDSEMGLLGGLAFALFYTGLGIPIAWLADRWSRTWIMTIALTLWSGFTAICGFTTTYAQLFLARMGVGVGEAGGVAPSYSLISDYFPPKERARALAIYSFGIPIGSAAGIALGGVVASLVDWRVAFIVVGLAGVLIAPIFRTFVREPQRGRYDTKPTADAPRAGFFKALGVVTRKPSFWLLSFGASCSSIMGYGSFFWIPSFLQRSYDFSLQEAAFFYSAILLVGGVIGVWLGGMLGDKLGAKRRAMFALVPACAWILAAPCYALGLLSPSPTVAFFLFLAPTALGLVWLGPVIAAVQHLAPAHMRTTASASFLFINNLIGIGLGTYLLGLISDALVERFAEESLRYSILAGTGFYVAAAILYLIASRSLKRDWVD</sequence>
<feature type="transmembrane region" description="Helical" evidence="6">
    <location>
        <begin position="327"/>
        <end position="350"/>
    </location>
</feature>
<feature type="transmembrane region" description="Helical" evidence="6">
    <location>
        <begin position="59"/>
        <end position="81"/>
    </location>
</feature>
<dbReference type="PANTHER" id="PTHR23505">
    <property type="entry name" value="SPINSTER"/>
    <property type="match status" value="1"/>
</dbReference>
<gene>
    <name evidence="8" type="ORF">ATE48_11710</name>
</gene>
<feature type="transmembrane region" description="Helical" evidence="6">
    <location>
        <begin position="175"/>
        <end position="197"/>
    </location>
</feature>
<evidence type="ECO:0000256" key="3">
    <source>
        <dbReference type="ARBA" id="ARBA00022692"/>
    </source>
</evidence>
<evidence type="ECO:0000313" key="9">
    <source>
        <dbReference type="Proteomes" id="UP000092498"/>
    </source>
</evidence>
<dbReference type="EMBL" id="CP013244">
    <property type="protein sequence ID" value="ANP46536.1"/>
    <property type="molecule type" value="Genomic_DNA"/>
</dbReference>
<dbReference type="FunCoup" id="A0A1B1AIZ0">
    <property type="interactions" value="276"/>
</dbReference>
<evidence type="ECO:0000256" key="6">
    <source>
        <dbReference type="SAM" id="Phobius"/>
    </source>
</evidence>
<feature type="transmembrane region" description="Helical" evidence="6">
    <location>
        <begin position="397"/>
        <end position="419"/>
    </location>
</feature>
<feature type="transmembrane region" description="Helical" evidence="6">
    <location>
        <begin position="299"/>
        <end position="321"/>
    </location>
</feature>
<feature type="transmembrane region" description="Helical" evidence="6">
    <location>
        <begin position="88"/>
        <end position="108"/>
    </location>
</feature>
<dbReference type="OrthoDB" id="7497327at2"/>
<dbReference type="InParanoid" id="A0A1B1AIZ0"/>
<feature type="transmembrane region" description="Helical" evidence="6">
    <location>
        <begin position="362"/>
        <end position="385"/>
    </location>
</feature>